<dbReference type="EMBL" id="RAVZ01000032">
    <property type="protein sequence ID" value="RKG92094.1"/>
    <property type="molecule type" value="Genomic_DNA"/>
</dbReference>
<dbReference type="PROSITE" id="PS51257">
    <property type="entry name" value="PROKAR_LIPOPROTEIN"/>
    <property type="match status" value="1"/>
</dbReference>
<evidence type="ECO:0000313" key="3">
    <source>
        <dbReference type="Proteomes" id="UP000268094"/>
    </source>
</evidence>
<proteinExistence type="predicted"/>
<dbReference type="Proteomes" id="UP000268094">
    <property type="component" value="Unassembled WGS sequence"/>
</dbReference>
<feature type="chain" id="PRO_5017355228" description="Right-handed parallel beta-helix repeat-containing protein" evidence="1">
    <location>
        <begin position="26"/>
        <end position="333"/>
    </location>
</feature>
<keyword evidence="3" id="KW-1185">Reference proteome</keyword>
<organism evidence="2 3">
    <name type="scientific">Corallococcus terminator</name>
    <dbReference type="NCBI Taxonomy" id="2316733"/>
    <lineage>
        <taxon>Bacteria</taxon>
        <taxon>Pseudomonadati</taxon>
        <taxon>Myxococcota</taxon>
        <taxon>Myxococcia</taxon>
        <taxon>Myxococcales</taxon>
        <taxon>Cystobacterineae</taxon>
        <taxon>Myxococcaceae</taxon>
        <taxon>Corallococcus</taxon>
    </lineage>
</organism>
<sequence length="333" mass="34603">MKTVRAIPAFLSSALLLLSCGEGVAPESEGVTPAAQEQAADTFVLRQTKPTAANTGAGVIRAWPTKVINGDVTLSTAGQRLADTIVHGRVFIKAANTVVSNCVVDGGPAMTGGGSIIQIGTGGTNARIEYTTVRAANPTYWVNGIGMRNYTAYRVDVSGVVDAFSVAPATANTAVNVSIQGSYGHDLVHFSPDPNHPGTDSRTHNDVLQSHGGIGLEVIGSNFSAYHDPVMGTQPVPNPKKQIAAMMINTIVGPSAGMKIEDNWFGGGVYCINGGGANGGGGTFLRNRFDRGSASPANPDESYTLVFDSTFIQTSTGNVYEDNGHAVKVRTGF</sequence>
<feature type="signal peptide" evidence="1">
    <location>
        <begin position="1"/>
        <end position="25"/>
    </location>
</feature>
<gene>
    <name evidence="2" type="ORF">D7V88_07410</name>
</gene>
<evidence type="ECO:0000256" key="1">
    <source>
        <dbReference type="SAM" id="SignalP"/>
    </source>
</evidence>
<name>A0A3A8JID5_9BACT</name>
<dbReference type="AlphaFoldDB" id="A0A3A8JID5"/>
<dbReference type="RefSeq" id="WP_120539899.1">
    <property type="nucleotide sequence ID" value="NZ_RAVZ01000032.1"/>
</dbReference>
<accession>A0A3A8JID5</accession>
<protein>
    <recommendedName>
        <fullName evidence="4">Right-handed parallel beta-helix repeat-containing protein</fullName>
    </recommendedName>
</protein>
<evidence type="ECO:0008006" key="4">
    <source>
        <dbReference type="Google" id="ProtNLM"/>
    </source>
</evidence>
<reference evidence="3" key="1">
    <citation type="submission" date="2018-09" db="EMBL/GenBank/DDBJ databases">
        <authorList>
            <person name="Livingstone P.G."/>
            <person name="Whitworth D.E."/>
        </authorList>
    </citation>
    <scope>NUCLEOTIDE SEQUENCE [LARGE SCALE GENOMIC DNA]</scope>
    <source>
        <strain evidence="3">CA054A</strain>
    </source>
</reference>
<comment type="caution">
    <text evidence="2">The sequence shown here is derived from an EMBL/GenBank/DDBJ whole genome shotgun (WGS) entry which is preliminary data.</text>
</comment>
<dbReference type="OrthoDB" id="505641at2"/>
<keyword evidence="1" id="KW-0732">Signal</keyword>
<evidence type="ECO:0000313" key="2">
    <source>
        <dbReference type="EMBL" id="RKG92094.1"/>
    </source>
</evidence>